<evidence type="ECO:0000313" key="10">
    <source>
        <dbReference type="Proteomes" id="UP000177281"/>
    </source>
</evidence>
<dbReference type="Proteomes" id="UP000177281">
    <property type="component" value="Unassembled WGS sequence"/>
</dbReference>
<dbReference type="NCBIfam" id="TIGR00244">
    <property type="entry name" value="transcriptional regulator NrdR"/>
    <property type="match status" value="1"/>
</dbReference>
<dbReference type="STRING" id="1817841.A3B10_01870"/>
<evidence type="ECO:0000313" key="9">
    <source>
        <dbReference type="EMBL" id="OGE96411.1"/>
    </source>
</evidence>
<comment type="function">
    <text evidence="7">Negatively regulates transcription of bacterial ribonucleotide reductase nrd genes and operons by binding to NrdR-boxes.</text>
</comment>
<dbReference type="PANTHER" id="PTHR30455">
    <property type="entry name" value="TRANSCRIPTIONAL REPRESSOR NRDR"/>
    <property type="match status" value="1"/>
</dbReference>
<keyword evidence="7" id="KW-0863">Zinc-finger</keyword>
<dbReference type="Pfam" id="PF03477">
    <property type="entry name" value="ATP-cone"/>
    <property type="match status" value="1"/>
</dbReference>
<protein>
    <recommendedName>
        <fullName evidence="7">Transcriptional repressor NrdR</fullName>
    </recommendedName>
</protein>
<dbReference type="GO" id="GO:0005524">
    <property type="term" value="F:ATP binding"/>
    <property type="evidence" value="ECO:0007669"/>
    <property type="project" value="UniProtKB-UniRule"/>
</dbReference>
<organism evidence="9 10">
    <name type="scientific">Candidatus Doudnabacteria bacterium RIFCSPLOWO2_01_FULL_44_21</name>
    <dbReference type="NCBI Taxonomy" id="1817841"/>
    <lineage>
        <taxon>Bacteria</taxon>
        <taxon>Candidatus Doudnaibacteriota</taxon>
    </lineage>
</organism>
<accession>A0A1F5Q2K1</accession>
<name>A0A1F5Q2K1_9BACT</name>
<keyword evidence="2 7" id="KW-0547">Nucleotide-binding</keyword>
<evidence type="ECO:0000256" key="4">
    <source>
        <dbReference type="ARBA" id="ARBA00023015"/>
    </source>
</evidence>
<keyword evidence="4 7" id="KW-0805">Transcription regulation</keyword>
<evidence type="ECO:0000256" key="3">
    <source>
        <dbReference type="ARBA" id="ARBA00022840"/>
    </source>
</evidence>
<dbReference type="EMBL" id="MFFB01000005">
    <property type="protein sequence ID" value="OGE96411.1"/>
    <property type="molecule type" value="Genomic_DNA"/>
</dbReference>
<dbReference type="PANTHER" id="PTHR30455:SF2">
    <property type="entry name" value="TRANSCRIPTIONAL REPRESSOR NRDR"/>
    <property type="match status" value="1"/>
</dbReference>
<evidence type="ECO:0000256" key="1">
    <source>
        <dbReference type="ARBA" id="ARBA00022491"/>
    </source>
</evidence>
<evidence type="ECO:0000256" key="7">
    <source>
        <dbReference type="HAMAP-Rule" id="MF_00440"/>
    </source>
</evidence>
<dbReference type="InterPro" id="IPR005144">
    <property type="entry name" value="ATP-cone_dom"/>
</dbReference>
<evidence type="ECO:0000256" key="6">
    <source>
        <dbReference type="ARBA" id="ARBA00023163"/>
    </source>
</evidence>
<keyword evidence="5 7" id="KW-0238">DNA-binding</keyword>
<dbReference type="GO" id="GO:0003677">
    <property type="term" value="F:DNA binding"/>
    <property type="evidence" value="ECO:0007669"/>
    <property type="project" value="UniProtKB-KW"/>
</dbReference>
<keyword evidence="3 7" id="KW-0067">ATP-binding</keyword>
<comment type="similarity">
    <text evidence="7">Belongs to the NrdR family.</text>
</comment>
<feature type="zinc finger region" evidence="7">
    <location>
        <begin position="3"/>
        <end position="34"/>
    </location>
</feature>
<reference evidence="9 10" key="1">
    <citation type="journal article" date="2016" name="Nat. Commun.">
        <title>Thousands of microbial genomes shed light on interconnected biogeochemical processes in an aquifer system.</title>
        <authorList>
            <person name="Anantharaman K."/>
            <person name="Brown C.T."/>
            <person name="Hug L.A."/>
            <person name="Sharon I."/>
            <person name="Castelle C.J."/>
            <person name="Probst A.J."/>
            <person name="Thomas B.C."/>
            <person name="Singh A."/>
            <person name="Wilkins M.J."/>
            <person name="Karaoz U."/>
            <person name="Brodie E.L."/>
            <person name="Williams K.H."/>
            <person name="Hubbard S.S."/>
            <person name="Banfield J.F."/>
        </authorList>
    </citation>
    <scope>NUCLEOTIDE SEQUENCE [LARGE SCALE GENOMIC DNA]</scope>
</reference>
<keyword evidence="6 7" id="KW-0804">Transcription</keyword>
<comment type="caution">
    <text evidence="9">The sequence shown here is derived from an EMBL/GenBank/DDBJ whole genome shotgun (WGS) entry which is preliminary data.</text>
</comment>
<keyword evidence="1 7" id="KW-0678">Repressor</keyword>
<dbReference type="AlphaFoldDB" id="A0A1F5Q2K1"/>
<dbReference type="Pfam" id="PF22811">
    <property type="entry name" value="Zn_ribbon_NrdR"/>
    <property type="match status" value="1"/>
</dbReference>
<dbReference type="InterPro" id="IPR003796">
    <property type="entry name" value="RNR_NrdR-like"/>
</dbReference>
<keyword evidence="7" id="KW-0862">Zinc</keyword>
<evidence type="ECO:0000256" key="5">
    <source>
        <dbReference type="ARBA" id="ARBA00023125"/>
    </source>
</evidence>
<sequence length="147" mass="16989">MKCPNCQNDDTKVLDSRPISDGMAIRRRRECSKCGTRFSTHEEMEILDLAVVKRDGSTEAYMREKIEAGIRKAFEKRPLSRDDFHALITGIEQDIQKIGKNQITSKEIGNIVMKRIKSKDQVAYIRFASVYRQFADVEEFVKEAKKL</sequence>
<evidence type="ECO:0000256" key="2">
    <source>
        <dbReference type="ARBA" id="ARBA00022741"/>
    </source>
</evidence>
<dbReference type="PROSITE" id="PS51161">
    <property type="entry name" value="ATP_CONE"/>
    <property type="match status" value="1"/>
</dbReference>
<dbReference type="InterPro" id="IPR055173">
    <property type="entry name" value="NrdR-like_N"/>
</dbReference>
<dbReference type="GO" id="GO:0045892">
    <property type="term" value="P:negative regulation of DNA-templated transcription"/>
    <property type="evidence" value="ECO:0007669"/>
    <property type="project" value="UniProtKB-UniRule"/>
</dbReference>
<dbReference type="GO" id="GO:0008270">
    <property type="term" value="F:zinc ion binding"/>
    <property type="evidence" value="ECO:0007669"/>
    <property type="project" value="UniProtKB-UniRule"/>
</dbReference>
<keyword evidence="7" id="KW-0479">Metal-binding</keyword>
<feature type="domain" description="ATP-cone" evidence="8">
    <location>
        <begin position="49"/>
        <end position="139"/>
    </location>
</feature>
<dbReference type="HAMAP" id="MF_00440">
    <property type="entry name" value="NrdR"/>
    <property type="match status" value="1"/>
</dbReference>
<comment type="cofactor">
    <cofactor evidence="7">
        <name>Zn(2+)</name>
        <dbReference type="ChEBI" id="CHEBI:29105"/>
    </cofactor>
    <text evidence="7">Binds 1 zinc ion.</text>
</comment>
<proteinExistence type="inferred from homology"/>
<gene>
    <name evidence="7" type="primary">nrdR</name>
    <name evidence="9" type="ORF">A3B10_01870</name>
</gene>
<evidence type="ECO:0000259" key="8">
    <source>
        <dbReference type="PROSITE" id="PS51161"/>
    </source>
</evidence>